<comment type="caution">
    <text evidence="2">The sequence shown here is derived from an EMBL/GenBank/DDBJ whole genome shotgun (WGS) entry which is preliminary data.</text>
</comment>
<keyword evidence="3" id="KW-1185">Reference proteome</keyword>
<sequence length="160" mass="17406">MFFKVETLCPAPAGMGFLAPARSQTRHYRQVSGFVTLKEMQGRPKFYLSTSQLASCSDSAPSKLPQGSLEPRASSPAGGGLGRPLPDLPHDVGEVRSLPPHLWGGLGWGLPGPGGTHKCLIFRRVVAARARRCPYSLCLQEQRLNYLVHAALQQSCFYSI</sequence>
<reference evidence="2 3" key="1">
    <citation type="submission" date="2015-03" db="EMBL/GenBank/DDBJ databases">
        <authorList>
            <person name="Regsiter A."/>
            <person name="william w."/>
        </authorList>
    </citation>
    <scope>NUCLEOTIDE SEQUENCE [LARGE SCALE GENOMIC DNA]</scope>
    <source>
        <strain evidence="2 3">CB1</strain>
    </source>
</reference>
<evidence type="ECO:0000313" key="2">
    <source>
        <dbReference type="EMBL" id="CQR27728.1"/>
    </source>
</evidence>
<organism evidence="2 3">
    <name type="scientific">Thiomonas arsenitoxydans (strain DSM 22701 / CIP 110005 / 3As)</name>
    <dbReference type="NCBI Taxonomy" id="426114"/>
    <lineage>
        <taxon>Bacteria</taxon>
        <taxon>Pseudomonadati</taxon>
        <taxon>Pseudomonadota</taxon>
        <taxon>Betaproteobacteria</taxon>
        <taxon>Burkholderiales</taxon>
        <taxon>Thiomonas</taxon>
    </lineage>
</organism>
<gene>
    <name evidence="2" type="ORF">THICB1_110176</name>
</gene>
<accession>A0ABP1YZ83</accession>
<evidence type="ECO:0000256" key="1">
    <source>
        <dbReference type="SAM" id="MobiDB-lite"/>
    </source>
</evidence>
<dbReference type="EMBL" id="CTRI01000003">
    <property type="protein sequence ID" value="CQR27728.1"/>
    <property type="molecule type" value="Genomic_DNA"/>
</dbReference>
<proteinExistence type="predicted"/>
<evidence type="ECO:0000313" key="3">
    <source>
        <dbReference type="Proteomes" id="UP000078599"/>
    </source>
</evidence>
<name>A0ABP1YZ83_THIA3</name>
<feature type="region of interest" description="Disordered" evidence="1">
    <location>
        <begin position="58"/>
        <end position="85"/>
    </location>
</feature>
<protein>
    <submittedName>
        <fullName evidence="2">Uncharacterized protein</fullName>
    </submittedName>
</protein>
<dbReference type="Proteomes" id="UP000078599">
    <property type="component" value="Unassembled WGS sequence"/>
</dbReference>